<evidence type="ECO:0000313" key="6">
    <source>
        <dbReference type="EMBL" id="GEL54849.1"/>
    </source>
</evidence>
<comment type="similarity">
    <text evidence="4">Belongs to the bacterial secretin family.</text>
</comment>
<dbReference type="GO" id="GO:0016020">
    <property type="term" value="C:membrane"/>
    <property type="evidence" value="ECO:0007669"/>
    <property type="project" value="UniProtKB-SubCell"/>
</dbReference>
<dbReference type="PANTHER" id="PTHR30332">
    <property type="entry name" value="PROBABLE GENERAL SECRETION PATHWAY PROTEIN D"/>
    <property type="match status" value="1"/>
</dbReference>
<comment type="subcellular location">
    <subcellularLocation>
        <location evidence="1">Membrane</location>
    </subcellularLocation>
</comment>
<evidence type="ECO:0000256" key="2">
    <source>
        <dbReference type="ARBA" id="ARBA00022729"/>
    </source>
</evidence>
<evidence type="ECO:0000313" key="7">
    <source>
        <dbReference type="Proteomes" id="UP000321287"/>
    </source>
</evidence>
<organism evidence="6 7">
    <name type="scientific">Asaia bogorensis NBRC 16594</name>
    <dbReference type="NCBI Taxonomy" id="1231624"/>
    <lineage>
        <taxon>Bacteria</taxon>
        <taxon>Pseudomonadati</taxon>
        <taxon>Pseudomonadota</taxon>
        <taxon>Alphaproteobacteria</taxon>
        <taxon>Acetobacterales</taxon>
        <taxon>Acetobacteraceae</taxon>
        <taxon>Asaia</taxon>
    </lineage>
</organism>
<comment type="caution">
    <text evidence="6">The sequence shown here is derived from an EMBL/GenBank/DDBJ whole genome shotgun (WGS) entry which is preliminary data.</text>
</comment>
<evidence type="ECO:0000256" key="1">
    <source>
        <dbReference type="ARBA" id="ARBA00004370"/>
    </source>
</evidence>
<sequence length="561" mass="59699">MNRRVLTLTGLLMLSSCGDFQDVNKMQRDNEKAISEAKMPDAPVIEHIDRPWLLGDLIPAQTQIPAILKVPARLTVKRPIALRDAVLMAGRDTGVAVTLDDDLDNAQPDTHTQLPVSSSPLQVGGMTLPPPPAANFLQNTATTAPSAHWHGIGDWFAYSGTRAGLFEALATRFGVYQKFEHDHVRFYRTETRTFVIPAFGGKPTETSGGVNAMTGTGQNSGGTGGMSGGMGGMSGGMGGMGGSSGGSTGSSTGFTSYSSNTSYDAWKNIQATAQMVSGGAQIIADSSLGRLSARGTPIQLDRLKDWAEGLQRDMLKQVSLELRIYQVKVTNEQNYDWQPQLGFKDAAKVWGFETTPISLIQPQTSDTPFNLGGSILDTATGTTGQFAGTKFVLQALAHLGVVTDQNERTAVTLNNHPAPFNVSTNTTYVCNSNTVLATNAGSSSSLQQCVTSAGITGDITPRVVDNRIMLHVSLNLQTLLGLKDVNKNNTYLQQPQTASSVFESEATLESGNILVLSGYIDNQGQKTKNGVGTADNFLLGGGGDAQTQKQMIFITVRARTL</sequence>
<reference evidence="6 7" key="1">
    <citation type="submission" date="2019-07" db="EMBL/GenBank/DDBJ databases">
        <title>Whole genome shotgun sequence of Asaia bogorensis NBRC 16594.</title>
        <authorList>
            <person name="Hosoyama A."/>
            <person name="Uohara A."/>
            <person name="Ohji S."/>
            <person name="Ichikawa N."/>
        </authorList>
    </citation>
    <scope>NUCLEOTIDE SEQUENCE [LARGE SCALE GENOMIC DNA]</scope>
    <source>
        <strain evidence="6 7">NBRC 16594</strain>
    </source>
</reference>
<name>A0AAN4R4S0_9PROT</name>
<evidence type="ECO:0000256" key="3">
    <source>
        <dbReference type="ARBA" id="ARBA00023136"/>
    </source>
</evidence>
<dbReference type="AlphaFoldDB" id="A0AAN4R4S0"/>
<keyword evidence="3" id="KW-0472">Membrane</keyword>
<accession>A0AAN4R4S0</accession>
<dbReference type="PROSITE" id="PS51257">
    <property type="entry name" value="PROKAR_LIPOPROTEIN"/>
    <property type="match status" value="1"/>
</dbReference>
<dbReference type="Pfam" id="PF00263">
    <property type="entry name" value="Secretin"/>
    <property type="match status" value="1"/>
</dbReference>
<dbReference type="InterPro" id="IPR050810">
    <property type="entry name" value="Bact_Secretion_Sys_Channel"/>
</dbReference>
<gene>
    <name evidence="6" type="ORF">ABO01nite_28560</name>
</gene>
<evidence type="ECO:0000256" key="4">
    <source>
        <dbReference type="RuleBase" id="RU004003"/>
    </source>
</evidence>
<evidence type="ECO:0000259" key="5">
    <source>
        <dbReference type="Pfam" id="PF00263"/>
    </source>
</evidence>
<dbReference type="InterPro" id="IPR004846">
    <property type="entry name" value="T2SS/T3SS_dom"/>
</dbReference>
<protein>
    <submittedName>
        <fullName evidence="6">Type IVB pilus formation outer membrane protein, R64 PilN family</fullName>
    </submittedName>
</protein>
<dbReference type="Proteomes" id="UP000321287">
    <property type="component" value="Unassembled WGS sequence"/>
</dbReference>
<proteinExistence type="inferred from homology"/>
<keyword evidence="7" id="KW-1185">Reference proteome</keyword>
<dbReference type="PANTHER" id="PTHR30332:SF24">
    <property type="entry name" value="SECRETIN GSPD-RELATED"/>
    <property type="match status" value="1"/>
</dbReference>
<dbReference type="GO" id="GO:0009306">
    <property type="term" value="P:protein secretion"/>
    <property type="evidence" value="ECO:0007669"/>
    <property type="project" value="InterPro"/>
</dbReference>
<dbReference type="RefSeq" id="WP_146926808.1">
    <property type="nucleotide sequence ID" value="NZ_BJVS01000010.1"/>
</dbReference>
<dbReference type="EMBL" id="BJVS01000010">
    <property type="protein sequence ID" value="GEL54849.1"/>
    <property type="molecule type" value="Genomic_DNA"/>
</dbReference>
<feature type="domain" description="Type II/III secretion system secretin-like" evidence="5">
    <location>
        <begin position="410"/>
        <end position="531"/>
    </location>
</feature>
<keyword evidence="2" id="KW-0732">Signal</keyword>